<organism evidence="2 3">
    <name type="scientific">Hibiscus sabdariffa</name>
    <name type="common">roselle</name>
    <dbReference type="NCBI Taxonomy" id="183260"/>
    <lineage>
        <taxon>Eukaryota</taxon>
        <taxon>Viridiplantae</taxon>
        <taxon>Streptophyta</taxon>
        <taxon>Embryophyta</taxon>
        <taxon>Tracheophyta</taxon>
        <taxon>Spermatophyta</taxon>
        <taxon>Magnoliopsida</taxon>
        <taxon>eudicotyledons</taxon>
        <taxon>Gunneridae</taxon>
        <taxon>Pentapetalae</taxon>
        <taxon>rosids</taxon>
        <taxon>malvids</taxon>
        <taxon>Malvales</taxon>
        <taxon>Malvaceae</taxon>
        <taxon>Malvoideae</taxon>
        <taxon>Hibiscus</taxon>
    </lineage>
</organism>
<evidence type="ECO:0000259" key="1">
    <source>
        <dbReference type="Pfam" id="PF13456"/>
    </source>
</evidence>
<evidence type="ECO:0000313" key="2">
    <source>
        <dbReference type="EMBL" id="KAK8596587.1"/>
    </source>
</evidence>
<feature type="domain" description="RNase H type-1" evidence="1">
    <location>
        <begin position="95"/>
        <end position="127"/>
    </location>
</feature>
<dbReference type="PANTHER" id="PTHR47723:SF19">
    <property type="entry name" value="POLYNUCLEOTIDYL TRANSFERASE, RIBONUCLEASE H-LIKE SUPERFAMILY PROTEIN"/>
    <property type="match status" value="1"/>
</dbReference>
<sequence length="139" mass="15169">MVWVRHVCSSHAAKLSSPVNPSPHFTSAHSCKWQPAPTTWTTLNTDGVVSSSSHRYVGGLLWDVEGSWIAGFNRAIGMTNALQAEFGPSMTALFLCVANLLHRAWMVDISWIPREGNGPADWLAKKALGSSCSSFWGLR</sequence>
<proteinExistence type="predicted"/>
<dbReference type="CDD" id="cd06222">
    <property type="entry name" value="RNase_H_like"/>
    <property type="match status" value="1"/>
</dbReference>
<dbReference type="SUPFAM" id="SSF53098">
    <property type="entry name" value="Ribonuclease H-like"/>
    <property type="match status" value="1"/>
</dbReference>
<dbReference type="InterPro" id="IPR044730">
    <property type="entry name" value="RNase_H-like_dom_plant"/>
</dbReference>
<dbReference type="Pfam" id="PF13456">
    <property type="entry name" value="RVT_3"/>
    <property type="match status" value="1"/>
</dbReference>
<evidence type="ECO:0000313" key="3">
    <source>
        <dbReference type="Proteomes" id="UP001472677"/>
    </source>
</evidence>
<dbReference type="InterPro" id="IPR053151">
    <property type="entry name" value="RNase_H-like"/>
</dbReference>
<keyword evidence="3" id="KW-1185">Reference proteome</keyword>
<dbReference type="PANTHER" id="PTHR47723">
    <property type="entry name" value="OS05G0353850 PROTEIN"/>
    <property type="match status" value="1"/>
</dbReference>
<dbReference type="InterPro" id="IPR012337">
    <property type="entry name" value="RNaseH-like_sf"/>
</dbReference>
<accession>A0ABR2G926</accession>
<dbReference type="InterPro" id="IPR002156">
    <property type="entry name" value="RNaseH_domain"/>
</dbReference>
<protein>
    <recommendedName>
        <fullName evidence="1">RNase H type-1 domain-containing protein</fullName>
    </recommendedName>
</protein>
<name>A0ABR2G926_9ROSI</name>
<comment type="caution">
    <text evidence="2">The sequence shown here is derived from an EMBL/GenBank/DDBJ whole genome shotgun (WGS) entry which is preliminary data.</text>
</comment>
<dbReference type="EMBL" id="JBBPBM010000002">
    <property type="protein sequence ID" value="KAK8596587.1"/>
    <property type="molecule type" value="Genomic_DNA"/>
</dbReference>
<dbReference type="Proteomes" id="UP001472677">
    <property type="component" value="Unassembled WGS sequence"/>
</dbReference>
<gene>
    <name evidence="2" type="ORF">V6N12_065070</name>
</gene>
<reference evidence="2 3" key="1">
    <citation type="journal article" date="2024" name="G3 (Bethesda)">
        <title>Genome assembly of Hibiscus sabdariffa L. provides insights into metabolisms of medicinal natural products.</title>
        <authorList>
            <person name="Kim T."/>
        </authorList>
    </citation>
    <scope>NUCLEOTIDE SEQUENCE [LARGE SCALE GENOMIC DNA]</scope>
    <source>
        <strain evidence="2">TK-2024</strain>
        <tissue evidence="2">Old leaves</tissue>
    </source>
</reference>